<dbReference type="Proteomes" id="UP000184171">
    <property type="component" value="Unassembled WGS sequence"/>
</dbReference>
<name>A0A1M6E535_MALRU</name>
<feature type="transmembrane region" description="Helical" evidence="6">
    <location>
        <begin position="347"/>
        <end position="369"/>
    </location>
</feature>
<dbReference type="InterPro" id="IPR036259">
    <property type="entry name" value="MFS_trans_sf"/>
</dbReference>
<feature type="transmembrane region" description="Helical" evidence="6">
    <location>
        <begin position="381"/>
        <end position="402"/>
    </location>
</feature>
<feature type="transmembrane region" description="Helical" evidence="6">
    <location>
        <begin position="283"/>
        <end position="306"/>
    </location>
</feature>
<feature type="domain" description="Major facilitator superfamily (MFS) profile" evidence="7">
    <location>
        <begin position="14"/>
        <end position="408"/>
    </location>
</feature>
<dbReference type="SUPFAM" id="SSF103473">
    <property type="entry name" value="MFS general substrate transporter"/>
    <property type="match status" value="1"/>
</dbReference>
<dbReference type="EMBL" id="FQZT01000002">
    <property type="protein sequence ID" value="SHI80607.1"/>
    <property type="molecule type" value="Genomic_DNA"/>
</dbReference>
<evidence type="ECO:0000256" key="2">
    <source>
        <dbReference type="ARBA" id="ARBA00022475"/>
    </source>
</evidence>
<dbReference type="InterPro" id="IPR050189">
    <property type="entry name" value="MFS_Efflux_Transporters"/>
</dbReference>
<dbReference type="PANTHER" id="PTHR43124">
    <property type="entry name" value="PURINE EFFLUX PUMP PBUE"/>
    <property type="match status" value="1"/>
</dbReference>
<dbReference type="PANTHER" id="PTHR43124:SF3">
    <property type="entry name" value="CHLORAMPHENICOL EFFLUX PUMP RV0191"/>
    <property type="match status" value="1"/>
</dbReference>
<feature type="transmembrane region" description="Helical" evidence="6">
    <location>
        <begin position="104"/>
        <end position="123"/>
    </location>
</feature>
<keyword evidence="9" id="KW-1185">Reference proteome</keyword>
<keyword evidence="4 6" id="KW-1133">Transmembrane helix</keyword>
<feature type="transmembrane region" description="Helical" evidence="6">
    <location>
        <begin position="312"/>
        <end position="335"/>
    </location>
</feature>
<evidence type="ECO:0000256" key="1">
    <source>
        <dbReference type="ARBA" id="ARBA00004651"/>
    </source>
</evidence>
<dbReference type="GO" id="GO:0022857">
    <property type="term" value="F:transmembrane transporter activity"/>
    <property type="evidence" value="ECO:0007669"/>
    <property type="project" value="InterPro"/>
</dbReference>
<dbReference type="PROSITE" id="PS50850">
    <property type="entry name" value="MFS"/>
    <property type="match status" value="1"/>
</dbReference>
<evidence type="ECO:0000313" key="9">
    <source>
        <dbReference type="Proteomes" id="UP000184171"/>
    </source>
</evidence>
<proteinExistence type="predicted"/>
<dbReference type="OrthoDB" id="5315372at2"/>
<organism evidence="8 9">
    <name type="scientific">Malonomonas rubra DSM 5091</name>
    <dbReference type="NCBI Taxonomy" id="1122189"/>
    <lineage>
        <taxon>Bacteria</taxon>
        <taxon>Pseudomonadati</taxon>
        <taxon>Thermodesulfobacteriota</taxon>
        <taxon>Desulfuromonadia</taxon>
        <taxon>Desulfuromonadales</taxon>
        <taxon>Geopsychrobacteraceae</taxon>
        <taxon>Malonomonas</taxon>
    </lineage>
</organism>
<dbReference type="STRING" id="1122189.SAMN02745165_00943"/>
<dbReference type="GO" id="GO:0005886">
    <property type="term" value="C:plasma membrane"/>
    <property type="evidence" value="ECO:0007669"/>
    <property type="project" value="UniProtKB-SubCell"/>
</dbReference>
<evidence type="ECO:0000313" key="8">
    <source>
        <dbReference type="EMBL" id="SHI80607.1"/>
    </source>
</evidence>
<dbReference type="RefSeq" id="WP_072906056.1">
    <property type="nucleotide sequence ID" value="NZ_FQZT01000002.1"/>
</dbReference>
<reference evidence="8 9" key="1">
    <citation type="submission" date="2016-11" db="EMBL/GenBank/DDBJ databases">
        <authorList>
            <person name="Jaros S."/>
            <person name="Januszkiewicz K."/>
            <person name="Wedrychowicz H."/>
        </authorList>
    </citation>
    <scope>NUCLEOTIDE SEQUENCE [LARGE SCALE GENOMIC DNA]</scope>
    <source>
        <strain evidence="8 9">DSM 5091</strain>
    </source>
</reference>
<accession>A0A1M6E535</accession>
<dbReference type="Gene3D" id="1.20.1250.20">
    <property type="entry name" value="MFS general substrate transporter like domains"/>
    <property type="match status" value="1"/>
</dbReference>
<evidence type="ECO:0000256" key="4">
    <source>
        <dbReference type="ARBA" id="ARBA00022989"/>
    </source>
</evidence>
<dbReference type="Pfam" id="PF07690">
    <property type="entry name" value="MFS_1"/>
    <property type="match status" value="1"/>
</dbReference>
<dbReference type="InterPro" id="IPR020846">
    <property type="entry name" value="MFS_dom"/>
</dbReference>
<evidence type="ECO:0000256" key="5">
    <source>
        <dbReference type="ARBA" id="ARBA00023136"/>
    </source>
</evidence>
<feature type="transmembrane region" description="Helical" evidence="6">
    <location>
        <begin position="80"/>
        <end position="98"/>
    </location>
</feature>
<protein>
    <submittedName>
        <fullName evidence="8">Predicted arabinose efflux permease, MFS family</fullName>
    </submittedName>
</protein>
<comment type="subcellular location">
    <subcellularLocation>
        <location evidence="1">Cell membrane</location>
        <topology evidence="1">Multi-pass membrane protein</topology>
    </subcellularLocation>
</comment>
<dbReference type="AlphaFoldDB" id="A0A1M6E535"/>
<feature type="transmembrane region" description="Helical" evidence="6">
    <location>
        <begin position="253"/>
        <end position="271"/>
    </location>
</feature>
<feature type="transmembrane region" description="Helical" evidence="6">
    <location>
        <begin position="10"/>
        <end position="28"/>
    </location>
</feature>
<evidence type="ECO:0000256" key="6">
    <source>
        <dbReference type="SAM" id="Phobius"/>
    </source>
</evidence>
<keyword evidence="3 6" id="KW-0812">Transmembrane</keyword>
<evidence type="ECO:0000259" key="7">
    <source>
        <dbReference type="PROSITE" id="PS50850"/>
    </source>
</evidence>
<sequence>MSDAATPSRLLLRLFLPFGLGYFVSYVFRTVNAVIAPDLVTDLGLSPASLGLLTSAYFLTFAAFQLPLGILLDRYGSRRVESVLLLFAAAGALLFSLADSLSMLLLGRALIGLGVSACLMAAFKSFSAWLPADRLPFANGVQMVSGGLGALTATTPVQMALQITDWRGVFLLLAGLGLLAAIAVFLLVPEQPLAGEKESFRQQLDGLKIVLSSRTFWRIAPWAFTSQAAYLSIQGLWSGPWLRDVALYGREQVADVLFIIALAMIAGYFAFGSLAGKLSKYGVAPGTVAAGGMAVFLLVQLLLVVAPQYAALLWPGFGFFGTACILPYAVLAQSFPKSLTGRSNTSLNLLVFVAAFAAQWLIGAIIGLWPLSESGGYQPAGYRSAFLLLIACQLLTAGWYGYAGLKKKSGQPGA</sequence>
<keyword evidence="5 6" id="KW-0472">Membrane</keyword>
<dbReference type="InterPro" id="IPR011701">
    <property type="entry name" value="MFS"/>
</dbReference>
<evidence type="ECO:0000256" key="3">
    <source>
        <dbReference type="ARBA" id="ARBA00022692"/>
    </source>
</evidence>
<feature type="transmembrane region" description="Helical" evidence="6">
    <location>
        <begin position="169"/>
        <end position="188"/>
    </location>
</feature>
<keyword evidence="2" id="KW-1003">Cell membrane</keyword>
<gene>
    <name evidence="8" type="ORF">SAMN02745165_00943</name>
</gene>
<feature type="transmembrane region" description="Helical" evidence="6">
    <location>
        <begin position="48"/>
        <end position="68"/>
    </location>
</feature>